<dbReference type="GO" id="GO:0006465">
    <property type="term" value="P:signal peptide processing"/>
    <property type="evidence" value="ECO:0007669"/>
    <property type="project" value="TreeGrafter"/>
</dbReference>
<accession>Q30YU1</accession>
<dbReference type="Pfam" id="PF01478">
    <property type="entry name" value="Peptidase_A24"/>
    <property type="match status" value="1"/>
</dbReference>
<dbReference type="PANTHER" id="PTHR30487:SF0">
    <property type="entry name" value="PREPILIN LEADER PEPTIDASE_N-METHYLTRANSFERASE-RELATED"/>
    <property type="match status" value="1"/>
</dbReference>
<dbReference type="KEGG" id="dde:Dde_2358"/>
<dbReference type="GO" id="GO:0005886">
    <property type="term" value="C:plasma membrane"/>
    <property type="evidence" value="ECO:0007669"/>
    <property type="project" value="TreeGrafter"/>
</dbReference>
<dbReference type="InterPro" id="IPR000045">
    <property type="entry name" value="Prepilin_IV_endopep_pep"/>
</dbReference>
<evidence type="ECO:0000256" key="1">
    <source>
        <dbReference type="ARBA" id="ARBA00005801"/>
    </source>
</evidence>
<sequence>MQTVMPILLVSILMTDVVTDIRAMRIPNWLTFPAMIAGLAGHGAAGGADGLLFSLAGLGLGAALMLLPFLAGVMGAGDVKLMGAAGAFLGAQGVFGAFIWTSFAGGAYALGVLLFHLPQLRAVGRALHTSFTTMLVTGEMTYTPATGGKALPRLCYGVAIAAGTVTSMYFSGALDAVFSGIMAIR</sequence>
<keyword evidence="2" id="KW-1133">Transmembrane helix</keyword>
<dbReference type="EMBL" id="CP000112">
    <property type="protein sequence ID" value="ABB39155.1"/>
    <property type="molecule type" value="Genomic_DNA"/>
</dbReference>
<keyword evidence="2" id="KW-0472">Membrane</keyword>
<dbReference type="HOGENOM" id="CLU_057101_4_0_7"/>
<comment type="similarity">
    <text evidence="1">Belongs to the peptidase A24 family.</text>
</comment>
<reference evidence="4 5" key="1">
    <citation type="journal article" date="2011" name="J. Bacteriol.">
        <title>Complete genome sequence and updated annotation of Desulfovibrio alaskensis G20.</title>
        <authorList>
            <person name="Hauser L.J."/>
            <person name="Land M.L."/>
            <person name="Brown S.D."/>
            <person name="Larimer F."/>
            <person name="Keller K.L."/>
            <person name="Rapp-Giles B.J."/>
            <person name="Price M.N."/>
            <person name="Lin M."/>
            <person name="Bruce D.C."/>
            <person name="Detter J.C."/>
            <person name="Tapia R."/>
            <person name="Han C.S."/>
            <person name="Goodwin L.A."/>
            <person name="Cheng J.F."/>
            <person name="Pitluck S."/>
            <person name="Copeland A."/>
            <person name="Lucas S."/>
            <person name="Nolan M."/>
            <person name="Lapidus A.L."/>
            <person name="Palumbo A.V."/>
            <person name="Wall J.D."/>
        </authorList>
    </citation>
    <scope>NUCLEOTIDE SEQUENCE [LARGE SCALE GENOMIC DNA]</scope>
    <source>
        <strain evidence="5">ATCC BAA 1058 / DSM 17464 / G20</strain>
    </source>
</reference>
<proteinExistence type="inferred from homology"/>
<keyword evidence="2" id="KW-0812">Transmembrane</keyword>
<evidence type="ECO:0000256" key="2">
    <source>
        <dbReference type="SAM" id="Phobius"/>
    </source>
</evidence>
<name>Q30YU1_OLEA2</name>
<dbReference type="Proteomes" id="UP000002710">
    <property type="component" value="Chromosome"/>
</dbReference>
<dbReference type="InterPro" id="IPR050882">
    <property type="entry name" value="Prepilin_peptidase/N-MTase"/>
</dbReference>
<dbReference type="AlphaFoldDB" id="Q30YU1"/>
<dbReference type="PANTHER" id="PTHR30487">
    <property type="entry name" value="TYPE 4 PREPILIN-LIKE PROTEINS LEADER PEPTIDE-PROCESSING ENZYME"/>
    <property type="match status" value="1"/>
</dbReference>
<dbReference type="STRING" id="207559.Dde_2358"/>
<keyword evidence="5" id="KW-1185">Reference proteome</keyword>
<protein>
    <submittedName>
        <fullName evidence="4">Peptidase A24A prepilin type IV</fullName>
    </submittedName>
</protein>
<feature type="transmembrane region" description="Helical" evidence="2">
    <location>
        <begin position="52"/>
        <end position="74"/>
    </location>
</feature>
<evidence type="ECO:0000259" key="3">
    <source>
        <dbReference type="Pfam" id="PF01478"/>
    </source>
</evidence>
<evidence type="ECO:0000313" key="5">
    <source>
        <dbReference type="Proteomes" id="UP000002710"/>
    </source>
</evidence>
<feature type="transmembrane region" description="Helical" evidence="2">
    <location>
        <begin position="94"/>
        <end position="115"/>
    </location>
</feature>
<dbReference type="eggNOG" id="COG1989">
    <property type="taxonomic scope" value="Bacteria"/>
</dbReference>
<feature type="domain" description="Prepilin type IV endopeptidase peptidase" evidence="3">
    <location>
        <begin position="7"/>
        <end position="110"/>
    </location>
</feature>
<gene>
    <name evidence="4" type="ordered locus">Dde_2358</name>
</gene>
<dbReference type="RefSeq" id="WP_011368231.1">
    <property type="nucleotide sequence ID" value="NC_007519.1"/>
</dbReference>
<organism evidence="4 5">
    <name type="scientific">Oleidesulfovibrio alaskensis (strain ATCC BAA-1058 / DSM 17464 / G20)</name>
    <name type="common">Desulfovibrio alaskensis</name>
    <dbReference type="NCBI Taxonomy" id="207559"/>
    <lineage>
        <taxon>Bacteria</taxon>
        <taxon>Pseudomonadati</taxon>
        <taxon>Thermodesulfobacteriota</taxon>
        <taxon>Desulfovibrionia</taxon>
        <taxon>Desulfovibrionales</taxon>
        <taxon>Desulfovibrionaceae</taxon>
        <taxon>Oleidesulfovibrio</taxon>
    </lineage>
</organism>
<evidence type="ECO:0000313" key="4">
    <source>
        <dbReference type="EMBL" id="ABB39155.1"/>
    </source>
</evidence>
<dbReference type="GO" id="GO:0004190">
    <property type="term" value="F:aspartic-type endopeptidase activity"/>
    <property type="evidence" value="ECO:0007669"/>
    <property type="project" value="InterPro"/>
</dbReference>
<dbReference type="Gene3D" id="1.20.120.1220">
    <property type="match status" value="1"/>
</dbReference>